<dbReference type="InterPro" id="IPR003871">
    <property type="entry name" value="RFA1B/D_OB_1st"/>
</dbReference>
<proteinExistence type="predicted"/>
<keyword evidence="3" id="KW-1185">Reference proteome</keyword>
<evidence type="ECO:0000313" key="2">
    <source>
        <dbReference type="EMBL" id="GAU27772.1"/>
    </source>
</evidence>
<dbReference type="PANTHER" id="PTHR47165">
    <property type="entry name" value="OS03G0429900 PROTEIN"/>
    <property type="match status" value="1"/>
</dbReference>
<sequence>MTSKDLHVLKKLEDFVGSVPVKNLAELLDRQFNGEAIAGVWFDSVVEGVDMWFPDDHSKDIPKFMMRVKHGDNVAVFAVFDKDVQKLAIETCPLLLSMGESCSLYPNEMKCFYGDAYLCRIEKRDDADFDDLPSFKVASVCNEVNVVNMFFDEYVPHVDHHVWIKNLVKEQVFYYSSCESKEGSNCGDVSDLCSKIVGEEVSSGTEAVAERVCLSPDMCYSRYQYEKRSNENVRLTYPEKFIYGRRKSCVKRKFEFDDIVVHGVAVKKSAKSSKSGVFMFCVGWFYCRLLYPMFQSLFATSSRLMAIEGEEGFDDIISINHSSTEGRFEIRVVRKWGVLDYSRLGVFESVEMVLMDKHSHKIQANIPNDLLSVFDAQVQEGRVYVISDFTVRLNAGHSLSTYHRYVLFFNENTNVVPSDNHMIPTYGLCLIGADNVLEKKENFKYLVDVVGVVSTVQHDKNFYSDRRVTRSVTFSLNDQRKSFLCELPGELDEEFKAKIKCCTDGPPIVVLQFARIVISQGAGSVMVEGVERVTKILVNPNVAEVINFRNGLLLYLGRSRNYGGLIRAKQRLRFSHNLDFINDHPVKSIAELNTDPQLGVFIVNASMVDIVSLDPWWFPMCKCGEVFEDYIGGFHRTKCNLVQFKVVPKVKLTVELEDESGCARIKVFDHLMADLAVIDPDARNLAIIDYFKEKGLYKTPSKVVEKTLLSDKKGKKTINCLPFTTTTSDMVDQYFYAAFPLPSQHDPGSSSGLKRQRI</sequence>
<dbReference type="Pfam" id="PF02721">
    <property type="entry name" value="DUF223"/>
    <property type="match status" value="1"/>
</dbReference>
<organism evidence="2 3">
    <name type="scientific">Trifolium subterraneum</name>
    <name type="common">Subterranean clover</name>
    <dbReference type="NCBI Taxonomy" id="3900"/>
    <lineage>
        <taxon>Eukaryota</taxon>
        <taxon>Viridiplantae</taxon>
        <taxon>Streptophyta</taxon>
        <taxon>Embryophyta</taxon>
        <taxon>Tracheophyta</taxon>
        <taxon>Spermatophyta</taxon>
        <taxon>Magnoliopsida</taxon>
        <taxon>eudicotyledons</taxon>
        <taxon>Gunneridae</taxon>
        <taxon>Pentapetalae</taxon>
        <taxon>rosids</taxon>
        <taxon>fabids</taxon>
        <taxon>Fabales</taxon>
        <taxon>Fabaceae</taxon>
        <taxon>Papilionoideae</taxon>
        <taxon>50 kb inversion clade</taxon>
        <taxon>NPAAA clade</taxon>
        <taxon>Hologalegina</taxon>
        <taxon>IRL clade</taxon>
        <taxon>Trifolieae</taxon>
        <taxon>Trifolium</taxon>
    </lineage>
</organism>
<dbReference type="InterPro" id="IPR012340">
    <property type="entry name" value="NA-bd_OB-fold"/>
</dbReference>
<gene>
    <name evidence="2" type="ORF">TSUD_215830</name>
</gene>
<evidence type="ECO:0000313" key="3">
    <source>
        <dbReference type="Proteomes" id="UP000242715"/>
    </source>
</evidence>
<dbReference type="AlphaFoldDB" id="A0A2Z6MRT1"/>
<dbReference type="CDD" id="cd04480">
    <property type="entry name" value="RPA1_DBD_A_like"/>
    <property type="match status" value="1"/>
</dbReference>
<dbReference type="SUPFAM" id="SSF50249">
    <property type="entry name" value="Nucleic acid-binding proteins"/>
    <property type="match status" value="2"/>
</dbReference>
<dbReference type="OrthoDB" id="687595at2759"/>
<reference evidence="3" key="1">
    <citation type="journal article" date="2017" name="Front. Plant Sci.">
        <title>Climate Clever Clovers: New Paradigm to Reduce the Environmental Footprint of Ruminants by Breeding Low Methanogenic Forages Utilizing Haplotype Variation.</title>
        <authorList>
            <person name="Kaur P."/>
            <person name="Appels R."/>
            <person name="Bayer P.E."/>
            <person name="Keeble-Gagnere G."/>
            <person name="Wang J."/>
            <person name="Hirakawa H."/>
            <person name="Shirasawa K."/>
            <person name="Vercoe P."/>
            <person name="Stefanova K."/>
            <person name="Durmic Z."/>
            <person name="Nichols P."/>
            <person name="Revell C."/>
            <person name="Isobe S.N."/>
            <person name="Edwards D."/>
            <person name="Erskine W."/>
        </authorList>
    </citation>
    <scope>NUCLEOTIDE SEQUENCE [LARGE SCALE GENOMIC DNA]</scope>
    <source>
        <strain evidence="3">cv. Daliak</strain>
    </source>
</reference>
<dbReference type="EMBL" id="DF973361">
    <property type="protein sequence ID" value="GAU27772.1"/>
    <property type="molecule type" value="Genomic_DNA"/>
</dbReference>
<protein>
    <recommendedName>
        <fullName evidence="1">Replication protein A 70 kDa DNA-binding subunit B/D first OB fold domain-containing protein</fullName>
    </recommendedName>
</protein>
<evidence type="ECO:0000259" key="1">
    <source>
        <dbReference type="Pfam" id="PF02721"/>
    </source>
</evidence>
<dbReference type="Proteomes" id="UP000242715">
    <property type="component" value="Unassembled WGS sequence"/>
</dbReference>
<accession>A0A2Z6MRT1</accession>
<dbReference type="PANTHER" id="PTHR47165:SF4">
    <property type="entry name" value="OS03G0429900 PROTEIN"/>
    <property type="match status" value="1"/>
</dbReference>
<feature type="domain" description="Replication protein A 70 kDa DNA-binding subunit B/D first OB fold" evidence="1">
    <location>
        <begin position="313"/>
        <end position="417"/>
    </location>
</feature>
<name>A0A2Z6MRT1_TRISU</name>
<dbReference type="Gene3D" id="2.40.50.140">
    <property type="entry name" value="Nucleic acid-binding proteins"/>
    <property type="match status" value="3"/>
</dbReference>